<proteinExistence type="predicted"/>
<feature type="compositionally biased region" description="Polar residues" evidence="1">
    <location>
        <begin position="128"/>
        <end position="141"/>
    </location>
</feature>
<protein>
    <submittedName>
        <fullName evidence="2">Uncharacterized protein</fullName>
    </submittedName>
</protein>
<evidence type="ECO:0000313" key="2">
    <source>
        <dbReference type="EMBL" id="KAK2089864.1"/>
    </source>
</evidence>
<organism evidence="2 3">
    <name type="scientific">Saguinus oedipus</name>
    <name type="common">Cotton-top tamarin</name>
    <name type="synonym">Oedipomidas oedipus</name>
    <dbReference type="NCBI Taxonomy" id="9490"/>
    <lineage>
        <taxon>Eukaryota</taxon>
        <taxon>Metazoa</taxon>
        <taxon>Chordata</taxon>
        <taxon>Craniata</taxon>
        <taxon>Vertebrata</taxon>
        <taxon>Euteleostomi</taxon>
        <taxon>Mammalia</taxon>
        <taxon>Eutheria</taxon>
        <taxon>Euarchontoglires</taxon>
        <taxon>Primates</taxon>
        <taxon>Haplorrhini</taxon>
        <taxon>Platyrrhini</taxon>
        <taxon>Cebidae</taxon>
        <taxon>Callitrichinae</taxon>
        <taxon>Saguinus</taxon>
    </lineage>
</organism>
<feature type="region of interest" description="Disordered" evidence="1">
    <location>
        <begin position="29"/>
        <end position="48"/>
    </location>
</feature>
<feature type="compositionally biased region" description="Low complexity" evidence="1">
    <location>
        <begin position="32"/>
        <end position="45"/>
    </location>
</feature>
<comment type="caution">
    <text evidence="2">The sequence shown here is derived from an EMBL/GenBank/DDBJ whole genome shotgun (WGS) entry which is preliminary data.</text>
</comment>
<reference evidence="2 3" key="1">
    <citation type="submission" date="2023-05" db="EMBL/GenBank/DDBJ databases">
        <title>B98-5 Cell Line De Novo Hybrid Assembly: An Optical Mapping Approach.</title>
        <authorList>
            <person name="Kananen K."/>
            <person name="Auerbach J.A."/>
            <person name="Kautto E."/>
            <person name="Blachly J.S."/>
        </authorList>
    </citation>
    <scope>NUCLEOTIDE SEQUENCE [LARGE SCALE GENOMIC DNA]</scope>
    <source>
        <strain evidence="2">B95-8</strain>
        <tissue evidence="2">Cell line</tissue>
    </source>
</reference>
<feature type="region of interest" description="Disordered" evidence="1">
    <location>
        <begin position="179"/>
        <end position="223"/>
    </location>
</feature>
<feature type="region of interest" description="Disordered" evidence="1">
    <location>
        <begin position="128"/>
        <end position="166"/>
    </location>
</feature>
<dbReference type="EMBL" id="JASSZA010000018">
    <property type="protein sequence ID" value="KAK2089864.1"/>
    <property type="molecule type" value="Genomic_DNA"/>
</dbReference>
<name>A0ABQ9TYI3_SAGOE</name>
<gene>
    <name evidence="2" type="ORF">P7K49_032530</name>
</gene>
<keyword evidence="3" id="KW-1185">Reference proteome</keyword>
<evidence type="ECO:0000256" key="1">
    <source>
        <dbReference type="SAM" id="MobiDB-lite"/>
    </source>
</evidence>
<evidence type="ECO:0000313" key="3">
    <source>
        <dbReference type="Proteomes" id="UP001266305"/>
    </source>
</evidence>
<feature type="compositionally biased region" description="Basic and acidic residues" evidence="1">
    <location>
        <begin position="197"/>
        <end position="211"/>
    </location>
</feature>
<sequence>MWCPCTNGGGQGPAQGNLALGTGCESSIPGTQLGHPPAQPGPQGQLSSREIYSSHGLQAMEETTGVSRHSPSCCPRGQLQSAPVSARLPGDQRGLWYYCLRGLWAKRSQQVPWGHLVAPCGVCRPQATTAGLSPPSSTRSQLGVWGEQQRESGGQEAAQDPAQQDIKAPEQWLEVPEGSLGAGLPTLQGQQTCVRGADTREGGTGGTEREPPPFMPLWLARSL</sequence>
<dbReference type="Proteomes" id="UP001266305">
    <property type="component" value="Unassembled WGS sequence"/>
</dbReference>
<feature type="region of interest" description="Disordered" evidence="1">
    <location>
        <begin position="61"/>
        <end position="81"/>
    </location>
</feature>
<accession>A0ABQ9TYI3</accession>